<dbReference type="AlphaFoldDB" id="A0AAW2UVG0"/>
<sequence length="115" mass="13058">MEIQFYGIIGTEPITSQHTIIYSQLQNSHRMREMVSLHFPTEGRAKEFTNHSPSICNPHCHGSGWFQSTPQHLYHLLINETVGATTVNEHMHVLPIHLTINPQSLATHIPSHGME</sequence>
<proteinExistence type="predicted"/>
<gene>
    <name evidence="1" type="ORF">Slati_3121600</name>
</gene>
<reference evidence="1" key="1">
    <citation type="submission" date="2020-06" db="EMBL/GenBank/DDBJ databases">
        <authorList>
            <person name="Li T."/>
            <person name="Hu X."/>
            <person name="Zhang T."/>
            <person name="Song X."/>
            <person name="Zhang H."/>
            <person name="Dai N."/>
            <person name="Sheng W."/>
            <person name="Hou X."/>
            <person name="Wei L."/>
        </authorList>
    </citation>
    <scope>NUCLEOTIDE SEQUENCE</scope>
    <source>
        <strain evidence="1">KEN1</strain>
        <tissue evidence="1">Leaf</tissue>
    </source>
</reference>
<reference evidence="1" key="2">
    <citation type="journal article" date="2024" name="Plant">
        <title>Genomic evolution and insights into agronomic trait innovations of Sesamum species.</title>
        <authorList>
            <person name="Miao H."/>
            <person name="Wang L."/>
            <person name="Qu L."/>
            <person name="Liu H."/>
            <person name="Sun Y."/>
            <person name="Le M."/>
            <person name="Wang Q."/>
            <person name="Wei S."/>
            <person name="Zheng Y."/>
            <person name="Lin W."/>
            <person name="Duan Y."/>
            <person name="Cao H."/>
            <person name="Xiong S."/>
            <person name="Wang X."/>
            <person name="Wei L."/>
            <person name="Li C."/>
            <person name="Ma Q."/>
            <person name="Ju M."/>
            <person name="Zhao R."/>
            <person name="Li G."/>
            <person name="Mu C."/>
            <person name="Tian Q."/>
            <person name="Mei H."/>
            <person name="Zhang T."/>
            <person name="Gao T."/>
            <person name="Zhang H."/>
        </authorList>
    </citation>
    <scope>NUCLEOTIDE SEQUENCE</scope>
    <source>
        <strain evidence="1">KEN1</strain>
    </source>
</reference>
<comment type="caution">
    <text evidence="1">The sequence shown here is derived from an EMBL/GenBank/DDBJ whole genome shotgun (WGS) entry which is preliminary data.</text>
</comment>
<dbReference type="EMBL" id="JACGWN010000011">
    <property type="protein sequence ID" value="KAL0420987.1"/>
    <property type="molecule type" value="Genomic_DNA"/>
</dbReference>
<organism evidence="1">
    <name type="scientific">Sesamum latifolium</name>
    <dbReference type="NCBI Taxonomy" id="2727402"/>
    <lineage>
        <taxon>Eukaryota</taxon>
        <taxon>Viridiplantae</taxon>
        <taxon>Streptophyta</taxon>
        <taxon>Embryophyta</taxon>
        <taxon>Tracheophyta</taxon>
        <taxon>Spermatophyta</taxon>
        <taxon>Magnoliopsida</taxon>
        <taxon>eudicotyledons</taxon>
        <taxon>Gunneridae</taxon>
        <taxon>Pentapetalae</taxon>
        <taxon>asterids</taxon>
        <taxon>lamiids</taxon>
        <taxon>Lamiales</taxon>
        <taxon>Pedaliaceae</taxon>
        <taxon>Sesamum</taxon>
    </lineage>
</organism>
<evidence type="ECO:0000313" key="1">
    <source>
        <dbReference type="EMBL" id="KAL0420987.1"/>
    </source>
</evidence>
<protein>
    <submittedName>
        <fullName evidence="1">Uncharacterized protein</fullName>
    </submittedName>
</protein>
<name>A0AAW2UVG0_9LAMI</name>
<accession>A0AAW2UVG0</accession>